<dbReference type="InterPro" id="IPR036597">
    <property type="entry name" value="Fido-like_dom_sf"/>
</dbReference>
<organism evidence="2 3">
    <name type="scientific">Nostoc paludosum FACHB-159</name>
    <dbReference type="NCBI Taxonomy" id="2692908"/>
    <lineage>
        <taxon>Bacteria</taxon>
        <taxon>Bacillati</taxon>
        <taxon>Cyanobacteriota</taxon>
        <taxon>Cyanophyceae</taxon>
        <taxon>Nostocales</taxon>
        <taxon>Nostocaceae</taxon>
        <taxon>Nostoc</taxon>
    </lineage>
</organism>
<dbReference type="InterPro" id="IPR003812">
    <property type="entry name" value="Fido"/>
</dbReference>
<evidence type="ECO:0000259" key="1">
    <source>
        <dbReference type="PROSITE" id="PS51459"/>
    </source>
</evidence>
<dbReference type="EMBL" id="JACJTU010000041">
    <property type="protein sequence ID" value="MBD2738035.1"/>
    <property type="molecule type" value="Genomic_DNA"/>
</dbReference>
<name>A0ABR8KEP4_9NOSO</name>
<dbReference type="PIRSF" id="PIRSF018297">
    <property type="entry name" value="Doc"/>
    <property type="match status" value="1"/>
</dbReference>
<accession>A0ABR8KEP4</accession>
<protein>
    <submittedName>
        <fullName evidence="2">Type II toxin-antitoxin system death-on-curing family toxin</fullName>
    </submittedName>
</protein>
<dbReference type="Proteomes" id="UP000637383">
    <property type="component" value="Unassembled WGS sequence"/>
</dbReference>
<dbReference type="InterPro" id="IPR053737">
    <property type="entry name" value="Type_II_TA_Toxin"/>
</dbReference>
<dbReference type="NCBIfam" id="TIGR01550">
    <property type="entry name" value="DOC_P1"/>
    <property type="match status" value="1"/>
</dbReference>
<dbReference type="PANTHER" id="PTHR39426:SF1">
    <property type="entry name" value="HOMOLOGY TO DEATH-ON-CURING PROTEIN OF PHAGE P1"/>
    <property type="match status" value="1"/>
</dbReference>
<evidence type="ECO:0000313" key="3">
    <source>
        <dbReference type="Proteomes" id="UP000637383"/>
    </source>
</evidence>
<evidence type="ECO:0000313" key="2">
    <source>
        <dbReference type="EMBL" id="MBD2738035.1"/>
    </source>
</evidence>
<dbReference type="SUPFAM" id="SSF140931">
    <property type="entry name" value="Fic-like"/>
    <property type="match status" value="1"/>
</dbReference>
<sequence>MLEPKFIDVETTIAIHDDLIETFEGSFGIRDIGLLESALSQPKATFFGEFLHSTIAEQAAAYLYHIAKNHAFIDGNKRTSVGVMEAFLRVNGYNLDLSDDELYELALKVSTDELEKTDVANIIESHLITFQLQIEEEDNWC</sequence>
<feature type="domain" description="Fido" evidence="1">
    <location>
        <begin position="7"/>
        <end position="125"/>
    </location>
</feature>
<dbReference type="Pfam" id="PF02661">
    <property type="entry name" value="Fic"/>
    <property type="match status" value="1"/>
</dbReference>
<dbReference type="PANTHER" id="PTHR39426">
    <property type="entry name" value="HOMOLOGY TO DEATH-ON-CURING PROTEIN OF PHAGE P1"/>
    <property type="match status" value="1"/>
</dbReference>
<dbReference type="Gene3D" id="1.20.120.1870">
    <property type="entry name" value="Fic/DOC protein, Fido domain"/>
    <property type="match status" value="1"/>
</dbReference>
<dbReference type="InterPro" id="IPR006440">
    <property type="entry name" value="Doc"/>
</dbReference>
<keyword evidence="3" id="KW-1185">Reference proteome</keyword>
<gene>
    <name evidence="2" type="ORF">H6H03_29815</name>
</gene>
<comment type="caution">
    <text evidence="2">The sequence shown here is derived from an EMBL/GenBank/DDBJ whole genome shotgun (WGS) entry which is preliminary data.</text>
</comment>
<dbReference type="PROSITE" id="PS51459">
    <property type="entry name" value="FIDO"/>
    <property type="match status" value="1"/>
</dbReference>
<proteinExistence type="predicted"/>
<reference evidence="2 3" key="1">
    <citation type="journal article" date="2020" name="ISME J.">
        <title>Comparative genomics reveals insights into cyanobacterial evolution and habitat adaptation.</title>
        <authorList>
            <person name="Chen M.Y."/>
            <person name="Teng W.K."/>
            <person name="Zhao L."/>
            <person name="Hu C.X."/>
            <person name="Zhou Y.K."/>
            <person name="Han B.P."/>
            <person name="Song L.R."/>
            <person name="Shu W.S."/>
        </authorList>
    </citation>
    <scope>NUCLEOTIDE SEQUENCE [LARGE SCALE GENOMIC DNA]</scope>
    <source>
        <strain evidence="2 3">FACHB-159</strain>
    </source>
</reference>